<reference evidence="1" key="1">
    <citation type="submission" date="2021-03" db="EMBL/GenBank/DDBJ databases">
        <authorList>
            <consortium name="DOE Joint Genome Institute"/>
            <person name="Ahrendt S."/>
            <person name="Looney B.P."/>
            <person name="Miyauchi S."/>
            <person name="Morin E."/>
            <person name="Drula E."/>
            <person name="Courty P.E."/>
            <person name="Chicoki N."/>
            <person name="Fauchery L."/>
            <person name="Kohler A."/>
            <person name="Kuo A."/>
            <person name="Labutti K."/>
            <person name="Pangilinan J."/>
            <person name="Lipzen A."/>
            <person name="Riley R."/>
            <person name="Andreopoulos W."/>
            <person name="He G."/>
            <person name="Johnson J."/>
            <person name="Barry K.W."/>
            <person name="Grigoriev I.V."/>
            <person name="Nagy L."/>
            <person name="Hibbett D."/>
            <person name="Henrissat B."/>
            <person name="Matheny P.B."/>
            <person name="Labbe J."/>
            <person name="Martin F."/>
        </authorList>
    </citation>
    <scope>NUCLEOTIDE SEQUENCE</scope>
    <source>
        <strain evidence="1">HHB10654</strain>
    </source>
</reference>
<accession>A0ACB8SXS9</accession>
<protein>
    <submittedName>
        <fullName evidence="1">Uncharacterized protein</fullName>
    </submittedName>
</protein>
<keyword evidence="2" id="KW-1185">Reference proteome</keyword>
<comment type="caution">
    <text evidence="1">The sequence shown here is derived from an EMBL/GenBank/DDBJ whole genome shotgun (WGS) entry which is preliminary data.</text>
</comment>
<organism evidence="1 2">
    <name type="scientific">Artomyces pyxidatus</name>
    <dbReference type="NCBI Taxonomy" id="48021"/>
    <lineage>
        <taxon>Eukaryota</taxon>
        <taxon>Fungi</taxon>
        <taxon>Dikarya</taxon>
        <taxon>Basidiomycota</taxon>
        <taxon>Agaricomycotina</taxon>
        <taxon>Agaricomycetes</taxon>
        <taxon>Russulales</taxon>
        <taxon>Auriscalpiaceae</taxon>
        <taxon>Artomyces</taxon>
    </lineage>
</organism>
<name>A0ACB8SXS9_9AGAM</name>
<dbReference type="EMBL" id="MU277218">
    <property type="protein sequence ID" value="KAI0060501.1"/>
    <property type="molecule type" value="Genomic_DNA"/>
</dbReference>
<evidence type="ECO:0000313" key="1">
    <source>
        <dbReference type="EMBL" id="KAI0060501.1"/>
    </source>
</evidence>
<gene>
    <name evidence="1" type="ORF">BV25DRAFT_938313</name>
</gene>
<sequence>MLTRPLTCFSTTSWSAYNPVRLTFLVAVPSSARDAHSPTIRGYWEPSTALSCTVCRLWSCCLTIGCAGVYPRSVQVALPQPFQPFQSCLNLTGHLAALDSLHESLLFKASDIPNRILLESAAADNANRTLATFWDDPNRTFGTAGRIDRTLATAEHAGKIFPCTKADDADRTFATAGDTDWTSTSARNINRTRTTAQPPGSYQLPGARSFKA</sequence>
<reference evidence="1" key="2">
    <citation type="journal article" date="2022" name="New Phytol.">
        <title>Evolutionary transition to the ectomycorrhizal habit in the genomes of a hyperdiverse lineage of mushroom-forming fungi.</title>
        <authorList>
            <person name="Looney B."/>
            <person name="Miyauchi S."/>
            <person name="Morin E."/>
            <person name="Drula E."/>
            <person name="Courty P.E."/>
            <person name="Kohler A."/>
            <person name="Kuo A."/>
            <person name="LaButti K."/>
            <person name="Pangilinan J."/>
            <person name="Lipzen A."/>
            <person name="Riley R."/>
            <person name="Andreopoulos W."/>
            <person name="He G."/>
            <person name="Johnson J."/>
            <person name="Nolan M."/>
            <person name="Tritt A."/>
            <person name="Barry K.W."/>
            <person name="Grigoriev I.V."/>
            <person name="Nagy L.G."/>
            <person name="Hibbett D."/>
            <person name="Henrissat B."/>
            <person name="Matheny P.B."/>
            <person name="Labbe J."/>
            <person name="Martin F.M."/>
        </authorList>
    </citation>
    <scope>NUCLEOTIDE SEQUENCE</scope>
    <source>
        <strain evidence="1">HHB10654</strain>
    </source>
</reference>
<dbReference type="Proteomes" id="UP000814140">
    <property type="component" value="Unassembled WGS sequence"/>
</dbReference>
<proteinExistence type="predicted"/>
<evidence type="ECO:0000313" key="2">
    <source>
        <dbReference type="Proteomes" id="UP000814140"/>
    </source>
</evidence>